<feature type="transmembrane region" description="Helical" evidence="6">
    <location>
        <begin position="330"/>
        <end position="352"/>
    </location>
</feature>
<keyword evidence="9" id="KW-1185">Reference proteome</keyword>
<evidence type="ECO:0000256" key="6">
    <source>
        <dbReference type="SAM" id="Phobius"/>
    </source>
</evidence>
<keyword evidence="2" id="KW-0813">Transport</keyword>
<reference evidence="8" key="1">
    <citation type="journal article" date="2023" name="Int. J. Syst. Evol. Microbiol.">
        <title>Mesoterricola silvestris gen. nov., sp. nov., Mesoterricola sediminis sp. nov., Geothrix oryzae sp. nov., Geothrix edaphica sp. nov., Geothrix rubra sp. nov., and Geothrix limicola sp. nov., six novel members of Acidobacteriota isolated from soils.</title>
        <authorList>
            <person name="Itoh H."/>
            <person name="Sugisawa Y."/>
            <person name="Mise K."/>
            <person name="Xu Z."/>
            <person name="Kuniyasu M."/>
            <person name="Ushijima N."/>
            <person name="Kawano K."/>
            <person name="Kobayashi E."/>
            <person name="Shiratori Y."/>
            <person name="Masuda Y."/>
            <person name="Senoo K."/>
        </authorList>
    </citation>
    <scope>NUCLEOTIDE SEQUENCE</scope>
    <source>
        <strain evidence="8">W786</strain>
    </source>
</reference>
<dbReference type="AlphaFoldDB" id="A0AA48KFE4"/>
<feature type="transmembrane region" description="Helical" evidence="6">
    <location>
        <begin position="75"/>
        <end position="95"/>
    </location>
</feature>
<feature type="transmembrane region" description="Helical" evidence="6">
    <location>
        <begin position="134"/>
        <end position="158"/>
    </location>
</feature>
<dbReference type="InterPro" id="IPR011701">
    <property type="entry name" value="MFS"/>
</dbReference>
<dbReference type="PANTHER" id="PTHR23506:SF23">
    <property type="entry name" value="GH10249P"/>
    <property type="match status" value="1"/>
</dbReference>
<comment type="subcellular location">
    <subcellularLocation>
        <location evidence="1">Membrane</location>
        <topology evidence="1">Multi-pass membrane protein</topology>
    </subcellularLocation>
</comment>
<dbReference type="InterPro" id="IPR020846">
    <property type="entry name" value="MFS_dom"/>
</dbReference>
<name>A0AA48KFE4_9BACT</name>
<dbReference type="Pfam" id="PF07690">
    <property type="entry name" value="MFS_1"/>
    <property type="match status" value="2"/>
</dbReference>
<dbReference type="SUPFAM" id="SSF103473">
    <property type="entry name" value="MFS general substrate transporter"/>
    <property type="match status" value="1"/>
</dbReference>
<dbReference type="CDD" id="cd17325">
    <property type="entry name" value="MFS_MdtG_SLC18_like"/>
    <property type="match status" value="1"/>
</dbReference>
<dbReference type="InterPro" id="IPR050930">
    <property type="entry name" value="MFS_Vesicular_Transporter"/>
</dbReference>
<evidence type="ECO:0000256" key="1">
    <source>
        <dbReference type="ARBA" id="ARBA00004141"/>
    </source>
</evidence>
<dbReference type="PROSITE" id="PS50850">
    <property type="entry name" value="MFS"/>
    <property type="match status" value="1"/>
</dbReference>
<gene>
    <name evidence="8" type="ORF">METESE_13310</name>
</gene>
<feature type="domain" description="Major facilitator superfamily (MFS) profile" evidence="7">
    <location>
        <begin position="10"/>
        <end position="386"/>
    </location>
</feature>
<protein>
    <recommendedName>
        <fullName evidence="7">Major facilitator superfamily (MFS) profile domain-containing protein</fullName>
    </recommendedName>
</protein>
<feature type="transmembrane region" description="Helical" evidence="6">
    <location>
        <begin position="204"/>
        <end position="227"/>
    </location>
</feature>
<evidence type="ECO:0000256" key="3">
    <source>
        <dbReference type="ARBA" id="ARBA00022692"/>
    </source>
</evidence>
<proteinExistence type="predicted"/>
<dbReference type="PANTHER" id="PTHR23506">
    <property type="entry name" value="GH10249P"/>
    <property type="match status" value="1"/>
</dbReference>
<dbReference type="InterPro" id="IPR036259">
    <property type="entry name" value="MFS_trans_sf"/>
</dbReference>
<feature type="transmembrane region" description="Helical" evidence="6">
    <location>
        <begin position="164"/>
        <end position="183"/>
    </location>
</feature>
<dbReference type="EMBL" id="AP027081">
    <property type="protein sequence ID" value="BDU76373.1"/>
    <property type="molecule type" value="Genomic_DNA"/>
</dbReference>
<dbReference type="GO" id="GO:0016020">
    <property type="term" value="C:membrane"/>
    <property type="evidence" value="ECO:0007669"/>
    <property type="project" value="UniProtKB-SubCell"/>
</dbReference>
<evidence type="ECO:0000259" key="7">
    <source>
        <dbReference type="PROSITE" id="PS50850"/>
    </source>
</evidence>
<feature type="transmembrane region" description="Helical" evidence="6">
    <location>
        <begin position="364"/>
        <end position="383"/>
    </location>
</feature>
<feature type="transmembrane region" description="Helical" evidence="6">
    <location>
        <begin position="273"/>
        <end position="290"/>
    </location>
</feature>
<evidence type="ECO:0000256" key="5">
    <source>
        <dbReference type="ARBA" id="ARBA00023136"/>
    </source>
</evidence>
<dbReference type="RefSeq" id="WP_316411367.1">
    <property type="nucleotide sequence ID" value="NZ_AP027081.1"/>
</dbReference>
<keyword evidence="4 6" id="KW-1133">Transmembrane helix</keyword>
<sequence>MSLLAPKRAALLVVGLAFFADTLVYAMLPPLLPEYARLHGLSQTRLGVLFGSYAAALLLSCLPLGAWSDRRGRRGPFLGGLLAFGGATLLFAFAGTYPVLLLARVLQGIAAAATWVAGLSMVADHFPADQRGKAMSAVFACANLGMFLGPSFAGWMLGAWGIRAAFLATAGLAVLDALVRVALLPPDPEPQPSGRGYLGLLRDGTVRAFAGVMALGAGLGAVLEAVLPLHLARNLGMDARAIGLAFTLAALASTFTSPFVGHWTDRRGPGEPIRLGLVLGAGLLLGVALLPTRAAVYLAMLVMGSTCSCLMSPCGPAMAARVERQGGTDYGSVFSLLNIAFSLGMMAGPILGSVLTDAVGLGRAMPALAGCFALYLAVLGRGAKAA</sequence>
<evidence type="ECO:0000256" key="4">
    <source>
        <dbReference type="ARBA" id="ARBA00022989"/>
    </source>
</evidence>
<dbReference type="GO" id="GO:0022857">
    <property type="term" value="F:transmembrane transporter activity"/>
    <property type="evidence" value="ECO:0007669"/>
    <property type="project" value="InterPro"/>
</dbReference>
<evidence type="ECO:0000256" key="2">
    <source>
        <dbReference type="ARBA" id="ARBA00022448"/>
    </source>
</evidence>
<keyword evidence="3 6" id="KW-0812">Transmembrane</keyword>
<keyword evidence="5 6" id="KW-0472">Membrane</keyword>
<dbReference type="Proteomes" id="UP001228113">
    <property type="component" value="Chromosome"/>
</dbReference>
<dbReference type="Gene3D" id="1.20.1250.20">
    <property type="entry name" value="MFS general substrate transporter like domains"/>
    <property type="match status" value="2"/>
</dbReference>
<dbReference type="KEGG" id="msea:METESE_13310"/>
<feature type="transmembrane region" description="Helical" evidence="6">
    <location>
        <begin position="50"/>
        <end position="68"/>
    </location>
</feature>
<feature type="transmembrane region" description="Helical" evidence="6">
    <location>
        <begin position="101"/>
        <end position="122"/>
    </location>
</feature>
<accession>A0AA48KFE4</accession>
<evidence type="ECO:0000313" key="8">
    <source>
        <dbReference type="EMBL" id="BDU76373.1"/>
    </source>
</evidence>
<organism evidence="8 9">
    <name type="scientific">Mesoterricola sediminis</name>
    <dbReference type="NCBI Taxonomy" id="2927980"/>
    <lineage>
        <taxon>Bacteria</taxon>
        <taxon>Pseudomonadati</taxon>
        <taxon>Acidobacteriota</taxon>
        <taxon>Holophagae</taxon>
        <taxon>Holophagales</taxon>
        <taxon>Holophagaceae</taxon>
        <taxon>Mesoterricola</taxon>
    </lineage>
</organism>
<feature type="transmembrane region" description="Helical" evidence="6">
    <location>
        <begin position="239"/>
        <end position="261"/>
    </location>
</feature>
<evidence type="ECO:0000313" key="9">
    <source>
        <dbReference type="Proteomes" id="UP001228113"/>
    </source>
</evidence>